<dbReference type="RefSeq" id="WP_192028576.1">
    <property type="nucleotide sequence ID" value="NZ_JACYTR010000007.1"/>
</dbReference>
<evidence type="ECO:0000313" key="2">
    <source>
        <dbReference type="EMBL" id="MBD8525236.1"/>
    </source>
</evidence>
<evidence type="ECO:0000259" key="1">
    <source>
        <dbReference type="PROSITE" id="PS50146"/>
    </source>
</evidence>
<dbReference type="Pfam" id="PF00781">
    <property type="entry name" value="DAGK_cat"/>
    <property type="match status" value="1"/>
</dbReference>
<dbReference type="InterPro" id="IPR017438">
    <property type="entry name" value="ATP-NAD_kinase_N"/>
</dbReference>
<accession>A0AAW3ZLE4</accession>
<protein>
    <submittedName>
        <fullName evidence="2">Diacylglycerol kinase</fullName>
    </submittedName>
</protein>
<sequence length="301" mass="33841">MNACSGRRAAQERQRVMQQVLADAGCEHELLQVLHPRQMPDVIERAVGLAQTQGRVLVAAGGDGTINAVVQRCLGKGVVFAALPQGTFNFFGRNHRLSEHLETAVRDLLEGKVRPIQVGKVNDHVFLINASIGLYRRLLQDREAFKRRLGRSRLVALWAGINTLLRPHPRLCLAIQHDGETRLEQVLTLVAGNNRLQLESLGLEQAAAVDQGQLLGLRVRPQPRWSLFNLALRGLLGQWVRDERAHAFLFEQLEVTALHRRRLWVAIDGELVRMDQPLRFQVAAERLPLLVPRRIANETTA</sequence>
<dbReference type="InterPro" id="IPR001206">
    <property type="entry name" value="Diacylglycerol_kinase_cat_dom"/>
</dbReference>
<dbReference type="InterPro" id="IPR050187">
    <property type="entry name" value="Lipid_Phosphate_FormReg"/>
</dbReference>
<dbReference type="PROSITE" id="PS50146">
    <property type="entry name" value="DAGK"/>
    <property type="match status" value="1"/>
</dbReference>
<dbReference type="GO" id="GO:0016301">
    <property type="term" value="F:kinase activity"/>
    <property type="evidence" value="ECO:0007669"/>
    <property type="project" value="UniProtKB-KW"/>
</dbReference>
<dbReference type="EMBL" id="JACYTR010000007">
    <property type="protein sequence ID" value="MBD8525236.1"/>
    <property type="molecule type" value="Genomic_DNA"/>
</dbReference>
<reference evidence="2 3" key="1">
    <citation type="submission" date="2020-09" db="EMBL/GenBank/DDBJ databases">
        <title>Pseudoxanthomonas sp. CAU 1598 isolated from sand of Yaerae Beach.</title>
        <authorList>
            <person name="Kim W."/>
        </authorList>
    </citation>
    <scope>NUCLEOTIDE SEQUENCE [LARGE SCALE GENOMIC DNA]</scope>
    <source>
        <strain evidence="2 3">CAU 1598</strain>
    </source>
</reference>
<comment type="caution">
    <text evidence="2">The sequence shown here is derived from an EMBL/GenBank/DDBJ whole genome shotgun (WGS) entry which is preliminary data.</text>
</comment>
<proteinExistence type="predicted"/>
<gene>
    <name evidence="2" type="ORF">IFO71_05715</name>
</gene>
<dbReference type="PANTHER" id="PTHR12358">
    <property type="entry name" value="SPHINGOSINE KINASE"/>
    <property type="match status" value="1"/>
</dbReference>
<keyword evidence="3" id="KW-1185">Reference proteome</keyword>
<dbReference type="InterPro" id="IPR016064">
    <property type="entry name" value="NAD/diacylglycerol_kinase_sf"/>
</dbReference>
<dbReference type="PANTHER" id="PTHR12358:SF54">
    <property type="entry name" value="SPHINGOSINE KINASE RELATED PROTEIN"/>
    <property type="match status" value="1"/>
</dbReference>
<dbReference type="Proteomes" id="UP000613768">
    <property type="component" value="Unassembled WGS sequence"/>
</dbReference>
<evidence type="ECO:0000313" key="3">
    <source>
        <dbReference type="Proteomes" id="UP000613768"/>
    </source>
</evidence>
<keyword evidence="2" id="KW-0418">Kinase</keyword>
<dbReference type="SUPFAM" id="SSF111331">
    <property type="entry name" value="NAD kinase/diacylglycerol kinase-like"/>
    <property type="match status" value="1"/>
</dbReference>
<dbReference type="Gene3D" id="2.60.200.40">
    <property type="match status" value="1"/>
</dbReference>
<keyword evidence="2" id="KW-0808">Transferase</keyword>
<name>A0AAW3ZLE4_9GAMM</name>
<dbReference type="AlphaFoldDB" id="A0AAW3ZLE4"/>
<dbReference type="Gene3D" id="3.40.50.10330">
    <property type="entry name" value="Probable inorganic polyphosphate/atp-NAD kinase, domain 1"/>
    <property type="match status" value="1"/>
</dbReference>
<organism evidence="2 3">
    <name type="scientific">Pseudomarimonas arenosa</name>
    <dbReference type="NCBI Taxonomy" id="2774145"/>
    <lineage>
        <taxon>Bacteria</taxon>
        <taxon>Pseudomonadati</taxon>
        <taxon>Pseudomonadota</taxon>
        <taxon>Gammaproteobacteria</taxon>
        <taxon>Lysobacterales</taxon>
        <taxon>Lysobacteraceae</taxon>
        <taxon>Pseudomarimonas</taxon>
    </lineage>
</organism>
<feature type="domain" description="DAGKc" evidence="1">
    <location>
        <begin position="1"/>
        <end position="124"/>
    </location>
</feature>